<dbReference type="InterPro" id="IPR032179">
    <property type="entry name" value="Cry22Aa_Ig-like"/>
</dbReference>
<keyword evidence="7" id="KW-1185">Reference proteome</keyword>
<feature type="compositionally biased region" description="Basic and acidic residues" evidence="3">
    <location>
        <begin position="1266"/>
        <end position="1282"/>
    </location>
</feature>
<keyword evidence="2" id="KW-1015">Disulfide bond</keyword>
<reference evidence="7" key="1">
    <citation type="submission" date="2016-12" db="EMBL/GenBank/DDBJ databases">
        <authorList>
            <person name="Meng X."/>
        </authorList>
    </citation>
    <scope>NUCLEOTIDE SEQUENCE [LARGE SCALE GENOMIC DNA]</scope>
    <source>
        <strain evidence="7">DSM 19116</strain>
    </source>
</reference>
<dbReference type="PANTHER" id="PTHR43143">
    <property type="entry name" value="METALLOPHOSPHOESTERASE, CALCINEURIN SUPERFAMILY"/>
    <property type="match status" value="1"/>
</dbReference>
<comment type="caution">
    <text evidence="6">The sequence shown here is derived from an EMBL/GenBank/DDBJ whole genome shotgun (WGS) entry which is preliminary data.</text>
</comment>
<evidence type="ECO:0000256" key="3">
    <source>
        <dbReference type="SAM" id="MobiDB-lite"/>
    </source>
</evidence>
<sequence length="1363" mass="146096">MTPNVAAGDVLDVDFSRKTPHDSAQGFRATPVGGVAFLSDPDLGQTVASFDGDEGAYHYPGFAKAWTDDSLKHPSTGVTQQCKFRYTGEAAPKTPQFICRVNNTGGFGIYITGTELTANLQTTQKNDWIGAKYSPGDWVDAVQTYDGTTWSLYIDGRLATEKKRTGDIRVPSDGNRVYTLADSPVNEDWNFEGDIAATRVWQRALSAAEVAALAEGKVDQPPTTDPGIVPDPNVLDVDLSRGNADDTAQNFAATTLGGTELVTNPDKGTVAKFNGKDAAIHYKDFPKVWTDANYVRPTKTFTQQCTFRYTGKELPTGPQYLCRVNNPGGFGFYIDGSALTVNLQTDKDNNWISGTYTPGDWVDAVQTYDGKTWNLYIDGEQVATSQRGGIVQIPSGASQVFTLGDAPANKNWYFEGEIANSRVWDTALTPYQVKAMHDGSSDVPDVDIIETVPARGAHLTSEVVFDARIRGEEAARDWSFTLDGKSIARGTRIGSDLTAGAHEIVITAIGPRGENLKWRIPFTSESMPSGGGIDTDQGQGTVTLSAIATNPTGGDVTTTFTEGDVASAGAGFQGVIAAIPSTLEFDYTDGSTIDGTQEPDGTLIAAPVAKNRQLVFQRFDMPLSGDAKQREVVWSGKVDPLRSASLWAWHAERTEWVKLTSGRGVADSDTQLRGTVRDSFVTDGTIHLMVIGEDPFTDDLAPRDETAGKPENRDKFEDPKDYDFALAHISDTQNMVQIVGNVCKQYNVGAEDVMRQAYTDLTTWIRDNAKERKIAFTTHTGDVIESNMTAYPNHCKQNAQQVTAEFTFADKMQRILDDAGLVNTVLPGNHDNANGTDNGPDTEFNQFFGPKRYYEASKMWPEGASYHPWDEVLDADGNIVKPGKDNDNHYVLFSAGGLDFIAVSLGFVVTPDEAEWANSVFKKHADRSGILLTHAYLGSSSQPDGRSASLTADGGMLSKKVVDSNPNIVLVLSGHVHGVGTNVKKDAGVSVDRKHGVVEILADYQEYRVDAAEVWPDKVLPDGGVDLDGDGKADHGSNYGIILGASFLRLLQIDTKNSTMSVDTYSPYLKNFGATEYDRSNRYNGAEDNFTVPLDLPTRTTTIETDGLSVVTPTDRVIGEATARSGWPARVTWSGLKEGALYAWNATSRDATGTVLGEVHQFGGLFRATAAGTDKEPPVLTVPASTTITQGERFDPLAGVSATDNVDGDLTSAIQVTGEVDPSTPGAYALHYLVADANGNQAAAVRAVQVTEREDTEPTPEPTEPGDPRPDPTEPGDPRPDPTDPGEPGDPTAGPSDPADPTNPAQPDDPTPTAPGSSPTHPGGKRMPITGSAGGELALVAAGLLALGGLGLATLRRRNALTS</sequence>
<evidence type="ECO:0000313" key="7">
    <source>
        <dbReference type="Proteomes" id="UP000185628"/>
    </source>
</evidence>
<feature type="domain" description="LamG-like jellyroll fold" evidence="5">
    <location>
        <begin position="299"/>
        <end position="431"/>
    </location>
</feature>
<dbReference type="SUPFAM" id="SSF49899">
    <property type="entry name" value="Concanavalin A-like lectins/glucanases"/>
    <property type="match status" value="2"/>
</dbReference>
<gene>
    <name evidence="6" type="ORF">BSZ39_07480</name>
</gene>
<feature type="region of interest" description="Disordered" evidence="3">
    <location>
        <begin position="1248"/>
        <end position="1331"/>
    </location>
</feature>
<keyword evidence="1" id="KW-0732">Signal</keyword>
<dbReference type="PANTHER" id="PTHR43143:SF5">
    <property type="entry name" value="SECRETED PROTEIN"/>
    <property type="match status" value="1"/>
</dbReference>
<dbReference type="GO" id="GO:0005975">
    <property type="term" value="P:carbohydrate metabolic process"/>
    <property type="evidence" value="ECO:0007669"/>
    <property type="project" value="UniProtKB-ARBA"/>
</dbReference>
<dbReference type="Gene3D" id="2.60.120.200">
    <property type="match status" value="2"/>
</dbReference>
<dbReference type="SMART" id="SM00560">
    <property type="entry name" value="LamGL"/>
    <property type="match status" value="1"/>
</dbReference>
<protein>
    <recommendedName>
        <fullName evidence="5">LamG-like jellyroll fold domain-containing protein</fullName>
    </recommendedName>
</protein>
<dbReference type="Pfam" id="PF13385">
    <property type="entry name" value="Laminin_G_3"/>
    <property type="match status" value="2"/>
</dbReference>
<evidence type="ECO:0000256" key="1">
    <source>
        <dbReference type="ARBA" id="ARBA00022729"/>
    </source>
</evidence>
<dbReference type="Gene3D" id="3.60.21.10">
    <property type="match status" value="1"/>
</dbReference>
<keyword evidence="4" id="KW-0812">Transmembrane</keyword>
<name>A0A1Q5Q2F8_9ACTO</name>
<dbReference type="InterPro" id="IPR029052">
    <property type="entry name" value="Metallo-depent_PP-like"/>
</dbReference>
<evidence type="ECO:0000259" key="5">
    <source>
        <dbReference type="SMART" id="SM00560"/>
    </source>
</evidence>
<dbReference type="GO" id="GO:0016787">
    <property type="term" value="F:hydrolase activity"/>
    <property type="evidence" value="ECO:0007669"/>
    <property type="project" value="InterPro"/>
</dbReference>
<dbReference type="InterPro" id="IPR004843">
    <property type="entry name" value="Calcineurin-like_PHP"/>
</dbReference>
<dbReference type="Gene3D" id="2.60.40.10">
    <property type="entry name" value="Immunoglobulins"/>
    <property type="match status" value="1"/>
</dbReference>
<feature type="compositionally biased region" description="Low complexity" evidence="3">
    <location>
        <begin position="1289"/>
        <end position="1306"/>
    </location>
</feature>
<dbReference type="Pfam" id="PF16403">
    <property type="entry name" value="Bact_surface_Ig-like"/>
    <property type="match status" value="1"/>
</dbReference>
<evidence type="ECO:0000256" key="4">
    <source>
        <dbReference type="SAM" id="Phobius"/>
    </source>
</evidence>
<accession>A0A1Q5Q2F8</accession>
<dbReference type="InterPro" id="IPR006558">
    <property type="entry name" value="LamG-like"/>
</dbReference>
<organism evidence="6 7">
    <name type="scientific">Bowdeniella nasicola</name>
    <dbReference type="NCBI Taxonomy" id="208480"/>
    <lineage>
        <taxon>Bacteria</taxon>
        <taxon>Bacillati</taxon>
        <taxon>Actinomycetota</taxon>
        <taxon>Actinomycetes</taxon>
        <taxon>Actinomycetales</taxon>
        <taxon>Actinomycetaceae</taxon>
        <taxon>Bowdeniella</taxon>
    </lineage>
</organism>
<evidence type="ECO:0000256" key="2">
    <source>
        <dbReference type="ARBA" id="ARBA00023157"/>
    </source>
</evidence>
<dbReference type="InterPro" id="IPR013783">
    <property type="entry name" value="Ig-like_fold"/>
</dbReference>
<feature type="compositionally biased region" description="Basic and acidic residues" evidence="3">
    <location>
        <begin position="700"/>
        <end position="718"/>
    </location>
</feature>
<keyword evidence="4" id="KW-0472">Membrane</keyword>
<dbReference type="InterPro" id="IPR013320">
    <property type="entry name" value="ConA-like_dom_sf"/>
</dbReference>
<dbReference type="EMBL" id="MQVR01000039">
    <property type="protein sequence ID" value="OKL53800.1"/>
    <property type="molecule type" value="Genomic_DNA"/>
</dbReference>
<dbReference type="Pfam" id="PF00149">
    <property type="entry name" value="Metallophos"/>
    <property type="match status" value="1"/>
</dbReference>
<proteinExistence type="predicted"/>
<evidence type="ECO:0000313" key="6">
    <source>
        <dbReference type="EMBL" id="OKL53800.1"/>
    </source>
</evidence>
<dbReference type="Proteomes" id="UP000185628">
    <property type="component" value="Unassembled WGS sequence"/>
</dbReference>
<feature type="region of interest" description="Disordered" evidence="3">
    <location>
        <begin position="697"/>
        <end position="718"/>
    </location>
</feature>
<keyword evidence="4" id="KW-1133">Transmembrane helix</keyword>
<dbReference type="SUPFAM" id="SSF56300">
    <property type="entry name" value="Metallo-dependent phosphatases"/>
    <property type="match status" value="1"/>
</dbReference>
<feature type="transmembrane region" description="Helical" evidence="4">
    <location>
        <begin position="1337"/>
        <end position="1355"/>
    </location>
</feature>
<dbReference type="InterPro" id="IPR051918">
    <property type="entry name" value="STPP_CPPED1"/>
</dbReference>